<gene>
    <name evidence="1" type="ORF">CNE99_02725</name>
</gene>
<sequence>MSKGARILVCPCNNITPFAKAERLKTAHNDIRVQRCRDKGILLVSSDVTGTRDGRISYGPNAVIDHHGATVDQVPLMTEGMVVVDIAY</sequence>
<proteinExistence type="predicted"/>
<comment type="caution">
    <text evidence="1">The sequence shown here is derived from an EMBL/GenBank/DDBJ whole genome shotgun (WGS) entry which is preliminary data.</text>
</comment>
<dbReference type="EMBL" id="NTKD01000008">
    <property type="protein sequence ID" value="PDH40828.1"/>
    <property type="molecule type" value="Genomic_DNA"/>
</dbReference>
<dbReference type="Proteomes" id="UP000219327">
    <property type="component" value="Unassembled WGS sequence"/>
</dbReference>
<dbReference type="SUPFAM" id="SSF56317">
    <property type="entry name" value="Carbon-nitrogen hydrolase"/>
    <property type="match status" value="1"/>
</dbReference>
<dbReference type="Gene3D" id="3.60.110.10">
    <property type="entry name" value="Carbon-nitrogen hydrolase"/>
    <property type="match status" value="1"/>
</dbReference>
<evidence type="ECO:0008006" key="3">
    <source>
        <dbReference type="Google" id="ProtNLM"/>
    </source>
</evidence>
<dbReference type="AlphaFoldDB" id="A0A2A5WX32"/>
<name>A0A2A5WX32_9GAMM</name>
<evidence type="ECO:0000313" key="1">
    <source>
        <dbReference type="EMBL" id="PDH40828.1"/>
    </source>
</evidence>
<dbReference type="InterPro" id="IPR036526">
    <property type="entry name" value="C-N_Hydrolase_sf"/>
</dbReference>
<protein>
    <recommendedName>
        <fullName evidence="3">CN hydrolase domain-containing protein</fullName>
    </recommendedName>
</protein>
<accession>A0A2A5WX32</accession>
<organism evidence="1 2">
    <name type="scientific">OM182 bacterium MED-G24</name>
    <dbReference type="NCBI Taxonomy" id="1986255"/>
    <lineage>
        <taxon>Bacteria</taxon>
        <taxon>Pseudomonadati</taxon>
        <taxon>Pseudomonadota</taxon>
        <taxon>Gammaproteobacteria</taxon>
        <taxon>OMG group</taxon>
        <taxon>OM182 clade</taxon>
    </lineage>
</organism>
<evidence type="ECO:0000313" key="2">
    <source>
        <dbReference type="Proteomes" id="UP000219327"/>
    </source>
</evidence>
<reference evidence="1 2" key="1">
    <citation type="submission" date="2017-08" db="EMBL/GenBank/DDBJ databases">
        <title>Fine stratification of microbial communities through a metagenomic profile of the photic zone.</title>
        <authorList>
            <person name="Haro-Moreno J.M."/>
            <person name="Lopez-Perez M."/>
            <person name="De La Torre J."/>
            <person name="Picazo A."/>
            <person name="Camacho A."/>
            <person name="Rodriguez-Valera F."/>
        </authorList>
    </citation>
    <scope>NUCLEOTIDE SEQUENCE [LARGE SCALE GENOMIC DNA]</scope>
    <source>
        <strain evidence="1">MED-G24</strain>
    </source>
</reference>